<dbReference type="InterPro" id="IPR028994">
    <property type="entry name" value="Integrin_alpha_N"/>
</dbReference>
<dbReference type="SUPFAM" id="SSF69318">
    <property type="entry name" value="Integrin alpha N-terminal domain"/>
    <property type="match status" value="1"/>
</dbReference>
<proteinExistence type="predicted"/>
<gene>
    <name evidence="1" type="ORF">EV214_102103</name>
</gene>
<comment type="caution">
    <text evidence="1">The sequence shown here is derived from an EMBL/GenBank/DDBJ whole genome shotgun (WGS) entry which is preliminary data.</text>
</comment>
<accession>A0A4R2LJ50</accession>
<organism evidence="1 2">
    <name type="scientific">Marinisporobacter balticus</name>
    <dbReference type="NCBI Taxonomy" id="2018667"/>
    <lineage>
        <taxon>Bacteria</taxon>
        <taxon>Bacillati</taxon>
        <taxon>Bacillota</taxon>
        <taxon>Clostridia</taxon>
        <taxon>Peptostreptococcales</taxon>
        <taxon>Thermotaleaceae</taxon>
        <taxon>Marinisporobacter</taxon>
    </lineage>
</organism>
<reference evidence="1 2" key="1">
    <citation type="submission" date="2019-03" db="EMBL/GenBank/DDBJ databases">
        <title>Genomic Encyclopedia of Type Strains, Phase IV (KMG-IV): sequencing the most valuable type-strain genomes for metagenomic binning, comparative biology and taxonomic classification.</title>
        <authorList>
            <person name="Goeker M."/>
        </authorList>
    </citation>
    <scope>NUCLEOTIDE SEQUENCE [LARGE SCALE GENOMIC DNA]</scope>
    <source>
        <strain evidence="1 2">DSM 102940</strain>
    </source>
</reference>
<name>A0A4R2LJ50_9FIRM</name>
<evidence type="ECO:0000313" key="1">
    <source>
        <dbReference type="EMBL" id="TCO79385.1"/>
    </source>
</evidence>
<dbReference type="RefSeq" id="WP_132242230.1">
    <property type="nucleotide sequence ID" value="NZ_SLWV01000002.1"/>
</dbReference>
<evidence type="ECO:0000313" key="2">
    <source>
        <dbReference type="Proteomes" id="UP000294919"/>
    </source>
</evidence>
<protein>
    <submittedName>
        <fullName evidence="1">Uncharacterized protein</fullName>
    </submittedName>
</protein>
<sequence>MYYYPMYVPRTMGLNNKNGHVLDFKQGDVNGDGIIDYVYLIGDKPYGEESPFRDHIRLKIIDGKTQQEMIIPLKENAGYGPALFLGDFSGDKVDDILINIFSGGSGGYTFYYIYSFLNNQPNMIFDFEKFNAAYVYEVNYKDNYKVEVISKNTNTKYILDITYKGEDYLSEIYDENGKLKEPIEGWVNPLGGLYPIDFQRDGTYELYAEQRIAGRYNADGLGYVQTSLKWNGQQFVPFFQTVGIYGGKIDGIADDITKNPGITF</sequence>
<dbReference type="Proteomes" id="UP000294919">
    <property type="component" value="Unassembled WGS sequence"/>
</dbReference>
<dbReference type="EMBL" id="SLWV01000002">
    <property type="protein sequence ID" value="TCO79385.1"/>
    <property type="molecule type" value="Genomic_DNA"/>
</dbReference>
<dbReference type="OrthoDB" id="1653343at2"/>
<dbReference type="AlphaFoldDB" id="A0A4R2LJ50"/>
<keyword evidence="2" id="KW-1185">Reference proteome</keyword>